<name>A0ABQ7GFC0_DUNSA</name>
<dbReference type="EMBL" id="MU069818">
    <property type="protein sequence ID" value="KAF5833302.1"/>
    <property type="molecule type" value="Genomic_DNA"/>
</dbReference>
<evidence type="ECO:0008006" key="4">
    <source>
        <dbReference type="Google" id="ProtNLM"/>
    </source>
</evidence>
<keyword evidence="1" id="KW-0472">Membrane</keyword>
<gene>
    <name evidence="2" type="ORF">DUNSADRAFT_10423</name>
</gene>
<feature type="transmembrane region" description="Helical" evidence="1">
    <location>
        <begin position="12"/>
        <end position="33"/>
    </location>
</feature>
<organism evidence="2 3">
    <name type="scientific">Dunaliella salina</name>
    <name type="common">Green alga</name>
    <name type="synonym">Protococcus salinus</name>
    <dbReference type="NCBI Taxonomy" id="3046"/>
    <lineage>
        <taxon>Eukaryota</taxon>
        <taxon>Viridiplantae</taxon>
        <taxon>Chlorophyta</taxon>
        <taxon>core chlorophytes</taxon>
        <taxon>Chlorophyceae</taxon>
        <taxon>CS clade</taxon>
        <taxon>Chlamydomonadales</taxon>
        <taxon>Dunaliellaceae</taxon>
        <taxon>Dunaliella</taxon>
    </lineage>
</organism>
<reference evidence="2" key="1">
    <citation type="submission" date="2017-08" db="EMBL/GenBank/DDBJ databases">
        <authorList>
            <person name="Polle J.E."/>
            <person name="Barry K."/>
            <person name="Cushman J."/>
            <person name="Schmutz J."/>
            <person name="Tran D."/>
            <person name="Hathwaick L.T."/>
            <person name="Yim W.C."/>
            <person name="Jenkins J."/>
            <person name="Mckie-Krisberg Z.M."/>
            <person name="Prochnik S."/>
            <person name="Lindquist E."/>
            <person name="Dockter R.B."/>
            <person name="Adam C."/>
            <person name="Molina H."/>
            <person name="Bunkerborg J."/>
            <person name="Jin E."/>
            <person name="Buchheim M."/>
            <person name="Magnuson J."/>
        </authorList>
    </citation>
    <scope>NUCLEOTIDE SEQUENCE</scope>
    <source>
        <strain evidence="2">CCAP 19/18</strain>
    </source>
</reference>
<dbReference type="Proteomes" id="UP000815325">
    <property type="component" value="Unassembled WGS sequence"/>
</dbReference>
<evidence type="ECO:0000313" key="2">
    <source>
        <dbReference type="EMBL" id="KAF5833302.1"/>
    </source>
</evidence>
<keyword evidence="3" id="KW-1185">Reference proteome</keyword>
<sequence>MGSKKRFNPVLLYMCFTFVHIFVTNHTLFSQFICCRGNPVAVRLGVCNRPTRTDLLLPQEDNEDAVG</sequence>
<proteinExistence type="predicted"/>
<evidence type="ECO:0000256" key="1">
    <source>
        <dbReference type="SAM" id="Phobius"/>
    </source>
</evidence>
<comment type="caution">
    <text evidence="2">The sequence shown here is derived from an EMBL/GenBank/DDBJ whole genome shotgun (WGS) entry which is preliminary data.</text>
</comment>
<evidence type="ECO:0000313" key="3">
    <source>
        <dbReference type="Proteomes" id="UP000815325"/>
    </source>
</evidence>
<accession>A0ABQ7GFC0</accession>
<protein>
    <recommendedName>
        <fullName evidence="4">Encoded protein</fullName>
    </recommendedName>
</protein>
<keyword evidence="1" id="KW-1133">Transmembrane helix</keyword>
<keyword evidence="1" id="KW-0812">Transmembrane</keyword>